<proteinExistence type="predicted"/>
<feature type="transmembrane region" description="Helical" evidence="1">
    <location>
        <begin position="6"/>
        <end position="25"/>
    </location>
</feature>
<dbReference type="Proteomes" id="UP000838686">
    <property type="component" value="Unassembled WGS sequence"/>
</dbReference>
<gene>
    <name evidence="2" type="ORF">PAECIP111893_03565</name>
</gene>
<comment type="caution">
    <text evidence="2">The sequence shown here is derived from an EMBL/GenBank/DDBJ whole genome shotgun (WGS) entry which is preliminary data.</text>
</comment>
<keyword evidence="1" id="KW-0472">Membrane</keyword>
<dbReference type="EMBL" id="CAKMMF010000020">
    <property type="protein sequence ID" value="CAH1212591.1"/>
    <property type="molecule type" value="Genomic_DNA"/>
</dbReference>
<evidence type="ECO:0000256" key="1">
    <source>
        <dbReference type="SAM" id="Phobius"/>
    </source>
</evidence>
<organism evidence="2 3">
    <name type="scientific">Paenibacillus plantiphilus</name>
    <dbReference type="NCBI Taxonomy" id="2905650"/>
    <lineage>
        <taxon>Bacteria</taxon>
        <taxon>Bacillati</taxon>
        <taxon>Bacillota</taxon>
        <taxon>Bacilli</taxon>
        <taxon>Bacillales</taxon>
        <taxon>Paenibacillaceae</taxon>
        <taxon>Paenibacillus</taxon>
    </lineage>
</organism>
<sequence>MQVDHKTAVIALLLRAIVVSIRIDINIRLSGSNYGRVGFCLVIRIAIAIAVAVAVLHTCGCPHKKSNAQGCCQEQSGPRFKSVSFHASFPLSNSGSHS</sequence>
<keyword evidence="1" id="KW-1133">Transmembrane helix</keyword>
<protein>
    <recommendedName>
        <fullName evidence="4">Secreted protein</fullName>
    </recommendedName>
</protein>
<name>A0ABM9CGY8_9BACL</name>
<keyword evidence="3" id="KW-1185">Reference proteome</keyword>
<evidence type="ECO:0000313" key="2">
    <source>
        <dbReference type="EMBL" id="CAH1212591.1"/>
    </source>
</evidence>
<evidence type="ECO:0008006" key="4">
    <source>
        <dbReference type="Google" id="ProtNLM"/>
    </source>
</evidence>
<evidence type="ECO:0000313" key="3">
    <source>
        <dbReference type="Proteomes" id="UP000838686"/>
    </source>
</evidence>
<accession>A0ABM9CGY8</accession>
<reference evidence="2" key="1">
    <citation type="submission" date="2022-01" db="EMBL/GenBank/DDBJ databases">
        <authorList>
            <person name="Criscuolo A."/>
        </authorList>
    </citation>
    <scope>NUCLEOTIDE SEQUENCE</scope>
    <source>
        <strain evidence="2">CIP111893</strain>
    </source>
</reference>
<keyword evidence="1" id="KW-0812">Transmembrane</keyword>
<feature type="transmembrane region" description="Helical" evidence="1">
    <location>
        <begin position="37"/>
        <end position="56"/>
    </location>
</feature>